<comment type="caution">
    <text evidence="2">The sequence shown here is derived from an EMBL/GenBank/DDBJ whole genome shotgun (WGS) entry which is preliminary data.</text>
</comment>
<feature type="region of interest" description="Disordered" evidence="1">
    <location>
        <begin position="47"/>
        <end position="66"/>
    </location>
</feature>
<dbReference type="EMBL" id="JASDAP010000026">
    <property type="protein sequence ID" value="KAK1879644.1"/>
    <property type="molecule type" value="Genomic_DNA"/>
</dbReference>
<feature type="compositionally biased region" description="Polar residues" evidence="1">
    <location>
        <begin position="57"/>
        <end position="66"/>
    </location>
</feature>
<protein>
    <submittedName>
        <fullName evidence="2">Uncharacterized protein</fullName>
    </submittedName>
</protein>
<reference evidence="2" key="1">
    <citation type="submission" date="2023-04" db="EMBL/GenBank/DDBJ databases">
        <title>Chromosome-level genome of Chaenocephalus aceratus.</title>
        <authorList>
            <person name="Park H."/>
        </authorList>
    </citation>
    <scope>NUCLEOTIDE SEQUENCE</scope>
    <source>
        <strain evidence="2">DE</strain>
        <tissue evidence="2">Muscle</tissue>
    </source>
</reference>
<name>A0AAD9BCQ3_DISEL</name>
<accession>A0AAD9BCQ3</accession>
<dbReference type="AlphaFoldDB" id="A0AAD9BCQ3"/>
<organism evidence="2 3">
    <name type="scientific">Dissostichus eleginoides</name>
    <name type="common">Patagonian toothfish</name>
    <name type="synonym">Dissostichus amissus</name>
    <dbReference type="NCBI Taxonomy" id="100907"/>
    <lineage>
        <taxon>Eukaryota</taxon>
        <taxon>Metazoa</taxon>
        <taxon>Chordata</taxon>
        <taxon>Craniata</taxon>
        <taxon>Vertebrata</taxon>
        <taxon>Euteleostomi</taxon>
        <taxon>Actinopterygii</taxon>
        <taxon>Neopterygii</taxon>
        <taxon>Teleostei</taxon>
        <taxon>Neoteleostei</taxon>
        <taxon>Acanthomorphata</taxon>
        <taxon>Eupercaria</taxon>
        <taxon>Perciformes</taxon>
        <taxon>Notothenioidei</taxon>
        <taxon>Nototheniidae</taxon>
        <taxon>Dissostichus</taxon>
    </lineage>
</organism>
<evidence type="ECO:0000313" key="3">
    <source>
        <dbReference type="Proteomes" id="UP001228049"/>
    </source>
</evidence>
<gene>
    <name evidence="2" type="ORF">KUDE01_027761</name>
</gene>
<dbReference type="Proteomes" id="UP001228049">
    <property type="component" value="Unassembled WGS sequence"/>
</dbReference>
<evidence type="ECO:0000256" key="1">
    <source>
        <dbReference type="SAM" id="MobiDB-lite"/>
    </source>
</evidence>
<evidence type="ECO:0000313" key="2">
    <source>
        <dbReference type="EMBL" id="KAK1879644.1"/>
    </source>
</evidence>
<sequence length="81" mass="9035">MGHSEMIPQSNCLLSTLASCPPPLLPPSPLPPWHQRLKLERLVDPGRPCSWRGATDPPSQRSAKSVLTKTKWRNLESWAVP</sequence>
<proteinExistence type="predicted"/>
<keyword evidence="3" id="KW-1185">Reference proteome</keyword>